<comment type="caution">
    <text evidence="13">The sequence shown here is derived from an EMBL/GenBank/DDBJ whole genome shotgun (WGS) entry which is preliminary data.</text>
</comment>
<proteinExistence type="inferred from homology"/>
<evidence type="ECO:0000256" key="1">
    <source>
        <dbReference type="ARBA" id="ARBA00004383"/>
    </source>
</evidence>
<accession>C9LQI3</accession>
<reference evidence="13" key="1">
    <citation type="submission" date="2009-09" db="EMBL/GenBank/DDBJ databases">
        <authorList>
            <person name="Weinstock G."/>
            <person name="Sodergren E."/>
            <person name="Clifton S."/>
            <person name="Fulton L."/>
            <person name="Fulton B."/>
            <person name="Courtney L."/>
            <person name="Fronick C."/>
            <person name="Harrison M."/>
            <person name="Strong C."/>
            <person name="Farmer C."/>
            <person name="Delahaunty K."/>
            <person name="Markovic C."/>
            <person name="Hall O."/>
            <person name="Minx P."/>
            <person name="Tomlinson C."/>
            <person name="Mitreva M."/>
            <person name="Nelson J."/>
            <person name="Hou S."/>
            <person name="Wollam A."/>
            <person name="Pepin K.H."/>
            <person name="Johnson M."/>
            <person name="Bhonagiri V."/>
            <person name="Nash W.E."/>
            <person name="Warren W."/>
            <person name="Chinwalla A."/>
            <person name="Mardis E.R."/>
            <person name="Wilson R.K."/>
        </authorList>
    </citation>
    <scope>NUCLEOTIDE SEQUENCE [LARGE SCALE GENOMIC DNA]</scope>
    <source>
        <strain evidence="13">DSM 15470</strain>
    </source>
</reference>
<dbReference type="InterPro" id="IPR051045">
    <property type="entry name" value="TonB-dependent_transducer"/>
</dbReference>
<feature type="compositionally biased region" description="Gly residues" evidence="10">
    <location>
        <begin position="48"/>
        <end position="58"/>
    </location>
</feature>
<dbReference type="InterPro" id="IPR006260">
    <property type="entry name" value="TonB/TolA_C"/>
</dbReference>
<feature type="region of interest" description="Disordered" evidence="10">
    <location>
        <begin position="48"/>
        <end position="172"/>
    </location>
</feature>
<dbReference type="EMBL" id="ACIM02000001">
    <property type="protein sequence ID" value="EEW97819.1"/>
    <property type="molecule type" value="Genomic_DNA"/>
</dbReference>
<evidence type="ECO:0000256" key="3">
    <source>
        <dbReference type="ARBA" id="ARBA00022448"/>
    </source>
</evidence>
<dbReference type="AlphaFoldDB" id="C9LQI3"/>
<comment type="similarity">
    <text evidence="2">Belongs to the TonB family.</text>
</comment>
<evidence type="ECO:0000313" key="14">
    <source>
        <dbReference type="Proteomes" id="UP000004736"/>
    </source>
</evidence>
<keyword evidence="9 11" id="KW-0472">Membrane</keyword>
<dbReference type="GO" id="GO:0055085">
    <property type="term" value="P:transmembrane transport"/>
    <property type="evidence" value="ECO:0007669"/>
    <property type="project" value="InterPro"/>
</dbReference>
<keyword evidence="8 11" id="KW-1133">Transmembrane helix</keyword>
<dbReference type="HOGENOM" id="CLU_1084284_0_0_9"/>
<dbReference type="GO" id="GO:0098797">
    <property type="term" value="C:plasma membrane protein complex"/>
    <property type="evidence" value="ECO:0007669"/>
    <property type="project" value="TreeGrafter"/>
</dbReference>
<keyword evidence="3" id="KW-0813">Transport</keyword>
<evidence type="ECO:0000256" key="2">
    <source>
        <dbReference type="ARBA" id="ARBA00006555"/>
    </source>
</evidence>
<evidence type="ECO:0000256" key="11">
    <source>
        <dbReference type="SAM" id="Phobius"/>
    </source>
</evidence>
<feature type="compositionally biased region" description="Basic and acidic residues" evidence="10">
    <location>
        <begin position="87"/>
        <end position="108"/>
    </location>
</feature>
<feature type="domain" description="TonB C-terminal" evidence="12">
    <location>
        <begin position="168"/>
        <end position="259"/>
    </location>
</feature>
<comment type="subcellular location">
    <subcellularLocation>
        <location evidence="1">Cell inner membrane</location>
        <topology evidence="1">Single-pass membrane protein</topology>
        <orientation evidence="1">Periplasmic side</orientation>
    </subcellularLocation>
</comment>
<evidence type="ECO:0000256" key="9">
    <source>
        <dbReference type="ARBA" id="ARBA00023136"/>
    </source>
</evidence>
<evidence type="ECO:0000256" key="5">
    <source>
        <dbReference type="ARBA" id="ARBA00022519"/>
    </source>
</evidence>
<evidence type="ECO:0000256" key="4">
    <source>
        <dbReference type="ARBA" id="ARBA00022475"/>
    </source>
</evidence>
<sequence length="259" mass="26300">MNDRQRYAVGIAAAVLIHLFAAVMLGLFGVKYIEVPLRGEILQVSLDAGGGNRGGGGSKGKKAPAVKSSEAKINDIAEPVEMPSEEINEKVPEEKPEVHDRPDKKETADTTGTSVSDAAAEDEGTDTQGDGSGSSGGTGDGDGTGTGDGSGTGTGEGDGNGSGPGAGVPITPPTVISKVLPVYPPTARVKETTGVTYVTVLVNTSGTVDSAYVTQGSGSSVLDAAAVDAAYQWTFSPALDKYGVPVPCRITFPVEFRLN</sequence>
<keyword evidence="5" id="KW-0997">Cell inner membrane</keyword>
<evidence type="ECO:0000256" key="7">
    <source>
        <dbReference type="ARBA" id="ARBA00022927"/>
    </source>
</evidence>
<dbReference type="PANTHER" id="PTHR33446">
    <property type="entry name" value="PROTEIN TONB-RELATED"/>
    <property type="match status" value="1"/>
</dbReference>
<keyword evidence="14" id="KW-1185">Reference proteome</keyword>
<dbReference type="NCBIfam" id="TIGR01352">
    <property type="entry name" value="tonB_Cterm"/>
    <property type="match status" value="1"/>
</dbReference>
<gene>
    <name evidence="13" type="ORF">GCWU000321_01815</name>
</gene>
<protein>
    <submittedName>
        <fullName evidence="13">TonB family domain protein</fullName>
    </submittedName>
</protein>
<dbReference type="PANTHER" id="PTHR33446:SF2">
    <property type="entry name" value="PROTEIN TONB"/>
    <property type="match status" value="1"/>
</dbReference>
<evidence type="ECO:0000256" key="10">
    <source>
        <dbReference type="SAM" id="MobiDB-lite"/>
    </source>
</evidence>
<evidence type="ECO:0000259" key="12">
    <source>
        <dbReference type="PROSITE" id="PS52015"/>
    </source>
</evidence>
<keyword evidence="7" id="KW-0653">Protein transport</keyword>
<dbReference type="SUPFAM" id="SSF74653">
    <property type="entry name" value="TolA/TonB C-terminal domain"/>
    <property type="match status" value="1"/>
</dbReference>
<dbReference type="GO" id="GO:0031992">
    <property type="term" value="F:energy transducer activity"/>
    <property type="evidence" value="ECO:0007669"/>
    <property type="project" value="TreeGrafter"/>
</dbReference>
<dbReference type="PROSITE" id="PS52015">
    <property type="entry name" value="TONB_CTD"/>
    <property type="match status" value="1"/>
</dbReference>
<dbReference type="STRING" id="592028.GCWU000321_01815"/>
<feature type="compositionally biased region" description="Gly residues" evidence="10">
    <location>
        <begin position="130"/>
        <end position="166"/>
    </location>
</feature>
<dbReference type="RefSeq" id="WP_007070750.1">
    <property type="nucleotide sequence ID" value="NZ_GG698602.1"/>
</dbReference>
<keyword evidence="4" id="KW-1003">Cell membrane</keyword>
<keyword evidence="6 11" id="KW-0812">Transmembrane</keyword>
<evidence type="ECO:0000313" key="13">
    <source>
        <dbReference type="EMBL" id="EEW97819.1"/>
    </source>
</evidence>
<dbReference type="Proteomes" id="UP000004736">
    <property type="component" value="Unassembled WGS sequence"/>
</dbReference>
<name>C9LQI3_9FIRM</name>
<dbReference type="Gene3D" id="3.30.1150.10">
    <property type="match status" value="1"/>
</dbReference>
<dbReference type="InterPro" id="IPR037682">
    <property type="entry name" value="TonB_C"/>
</dbReference>
<organism evidence="13 14">
    <name type="scientific">Dialister invisus DSM 15470</name>
    <dbReference type="NCBI Taxonomy" id="592028"/>
    <lineage>
        <taxon>Bacteria</taxon>
        <taxon>Bacillati</taxon>
        <taxon>Bacillota</taxon>
        <taxon>Negativicutes</taxon>
        <taxon>Veillonellales</taxon>
        <taxon>Veillonellaceae</taxon>
        <taxon>Dialister</taxon>
    </lineage>
</organism>
<dbReference type="Pfam" id="PF03544">
    <property type="entry name" value="TonB_C"/>
    <property type="match status" value="1"/>
</dbReference>
<dbReference type="eggNOG" id="COG0810">
    <property type="taxonomic scope" value="Bacteria"/>
</dbReference>
<feature type="transmembrane region" description="Helical" evidence="11">
    <location>
        <begin position="7"/>
        <end position="28"/>
    </location>
</feature>
<dbReference type="GeneID" id="78278495"/>
<evidence type="ECO:0000256" key="8">
    <source>
        <dbReference type="ARBA" id="ARBA00022989"/>
    </source>
</evidence>
<evidence type="ECO:0000256" key="6">
    <source>
        <dbReference type="ARBA" id="ARBA00022692"/>
    </source>
</evidence>
<dbReference type="OrthoDB" id="1633653at2"/>
<dbReference type="GO" id="GO:0015031">
    <property type="term" value="P:protein transport"/>
    <property type="evidence" value="ECO:0007669"/>
    <property type="project" value="UniProtKB-KW"/>
</dbReference>